<name>A0A8K0NWR4_LADFU</name>
<feature type="domain" description="PiggyBac transposable element-derived protein" evidence="1">
    <location>
        <begin position="62"/>
        <end position="148"/>
    </location>
</feature>
<evidence type="ECO:0000313" key="2">
    <source>
        <dbReference type="EMBL" id="KAG8227345.1"/>
    </source>
</evidence>
<dbReference type="Proteomes" id="UP000792457">
    <property type="component" value="Unassembled WGS sequence"/>
</dbReference>
<accession>A0A8K0NWR4</accession>
<dbReference type="InterPro" id="IPR029526">
    <property type="entry name" value="PGBD"/>
</dbReference>
<dbReference type="PANTHER" id="PTHR46599">
    <property type="entry name" value="PIGGYBAC TRANSPOSABLE ELEMENT-DERIVED PROTEIN 4"/>
    <property type="match status" value="1"/>
</dbReference>
<dbReference type="AlphaFoldDB" id="A0A8K0NWR4"/>
<gene>
    <name evidence="2" type="ORF">J437_LFUL003334</name>
</gene>
<dbReference type="OrthoDB" id="75807at2759"/>
<protein>
    <recommendedName>
        <fullName evidence="1">PiggyBac transposable element-derived protein domain-containing protein</fullName>
    </recommendedName>
</protein>
<dbReference type="EMBL" id="KZ308321">
    <property type="protein sequence ID" value="KAG8227345.1"/>
    <property type="molecule type" value="Genomic_DNA"/>
</dbReference>
<keyword evidence="3" id="KW-1185">Reference proteome</keyword>
<reference evidence="2" key="1">
    <citation type="submission" date="2013-04" db="EMBL/GenBank/DDBJ databases">
        <authorList>
            <person name="Qu J."/>
            <person name="Murali S.C."/>
            <person name="Bandaranaike D."/>
            <person name="Bellair M."/>
            <person name="Blankenburg K."/>
            <person name="Chao H."/>
            <person name="Dinh H."/>
            <person name="Doddapaneni H."/>
            <person name="Downs B."/>
            <person name="Dugan-Rocha S."/>
            <person name="Elkadiri S."/>
            <person name="Gnanaolivu R.D."/>
            <person name="Hernandez B."/>
            <person name="Javaid M."/>
            <person name="Jayaseelan J.C."/>
            <person name="Lee S."/>
            <person name="Li M."/>
            <person name="Ming W."/>
            <person name="Munidasa M."/>
            <person name="Muniz J."/>
            <person name="Nguyen L."/>
            <person name="Ongeri F."/>
            <person name="Osuji N."/>
            <person name="Pu L.-L."/>
            <person name="Puazo M."/>
            <person name="Qu C."/>
            <person name="Quiroz J."/>
            <person name="Raj R."/>
            <person name="Weissenberger G."/>
            <person name="Xin Y."/>
            <person name="Zou X."/>
            <person name="Han Y."/>
            <person name="Richards S."/>
            <person name="Worley K."/>
            <person name="Muzny D."/>
            <person name="Gibbs R."/>
        </authorList>
    </citation>
    <scope>NUCLEOTIDE SEQUENCE</scope>
    <source>
        <strain evidence="2">Sampled in the wild</strain>
    </source>
</reference>
<evidence type="ECO:0000313" key="3">
    <source>
        <dbReference type="Proteomes" id="UP000792457"/>
    </source>
</evidence>
<dbReference type="Pfam" id="PF13843">
    <property type="entry name" value="DDE_Tnp_1_7"/>
    <property type="match status" value="1"/>
</dbReference>
<evidence type="ECO:0000259" key="1">
    <source>
        <dbReference type="Pfam" id="PF13843"/>
    </source>
</evidence>
<dbReference type="PANTHER" id="PTHR46599:SF3">
    <property type="entry name" value="PIGGYBAC TRANSPOSABLE ELEMENT-DERIVED PROTEIN 4"/>
    <property type="match status" value="1"/>
</dbReference>
<organism evidence="2 3">
    <name type="scientific">Ladona fulva</name>
    <name type="common">Scarce chaser dragonfly</name>
    <name type="synonym">Libellula fulva</name>
    <dbReference type="NCBI Taxonomy" id="123851"/>
    <lineage>
        <taxon>Eukaryota</taxon>
        <taxon>Metazoa</taxon>
        <taxon>Ecdysozoa</taxon>
        <taxon>Arthropoda</taxon>
        <taxon>Hexapoda</taxon>
        <taxon>Insecta</taxon>
        <taxon>Pterygota</taxon>
        <taxon>Palaeoptera</taxon>
        <taxon>Odonata</taxon>
        <taxon>Epiprocta</taxon>
        <taxon>Anisoptera</taxon>
        <taxon>Libelluloidea</taxon>
        <taxon>Libellulidae</taxon>
        <taxon>Ladona</taxon>
    </lineage>
</organism>
<comment type="caution">
    <text evidence="2">The sequence shown here is derived from an EMBL/GenBank/DDBJ whole genome shotgun (WGS) entry which is preliminary data.</text>
</comment>
<proteinExistence type="predicted"/>
<sequence>MIAEVRAAIFFKALSLGLKVKKFFLLHLLNSFTNNSLHYTPERNVTIDESLMLDKGRLGWIQYMWSMIIYTGKGTSVESDIPEQPITTQVAMALMKPLLNKEHCVTTDSFYTSPELANFLILRKTDTYRTLRINRKGVPPNLKTPRKFSTGTLAAY</sequence>
<reference evidence="2" key="2">
    <citation type="submission" date="2017-10" db="EMBL/GenBank/DDBJ databases">
        <title>Ladona fulva Genome sequencing and assembly.</title>
        <authorList>
            <person name="Murali S."/>
            <person name="Richards S."/>
            <person name="Bandaranaike D."/>
            <person name="Bellair M."/>
            <person name="Blankenburg K."/>
            <person name="Chao H."/>
            <person name="Dinh H."/>
            <person name="Doddapaneni H."/>
            <person name="Dugan-Rocha S."/>
            <person name="Elkadiri S."/>
            <person name="Gnanaolivu R."/>
            <person name="Hernandez B."/>
            <person name="Skinner E."/>
            <person name="Javaid M."/>
            <person name="Lee S."/>
            <person name="Li M."/>
            <person name="Ming W."/>
            <person name="Munidasa M."/>
            <person name="Muniz J."/>
            <person name="Nguyen L."/>
            <person name="Hughes D."/>
            <person name="Osuji N."/>
            <person name="Pu L.-L."/>
            <person name="Puazo M."/>
            <person name="Qu C."/>
            <person name="Quiroz J."/>
            <person name="Raj R."/>
            <person name="Weissenberger G."/>
            <person name="Xin Y."/>
            <person name="Zou X."/>
            <person name="Han Y."/>
            <person name="Worley K."/>
            <person name="Muzny D."/>
            <person name="Gibbs R."/>
        </authorList>
    </citation>
    <scope>NUCLEOTIDE SEQUENCE</scope>
    <source>
        <strain evidence="2">Sampled in the wild</strain>
    </source>
</reference>